<dbReference type="AlphaFoldDB" id="A0A091BGU3"/>
<dbReference type="FunFam" id="1.10.287.130:FF:000002">
    <property type="entry name" value="Two-component osmosensing histidine kinase"/>
    <property type="match status" value="1"/>
</dbReference>
<feature type="domain" description="HPt" evidence="23">
    <location>
        <begin position="617"/>
        <end position="717"/>
    </location>
</feature>
<evidence type="ECO:0000256" key="3">
    <source>
        <dbReference type="ARBA" id="ARBA00012438"/>
    </source>
</evidence>
<evidence type="ECO:0000256" key="10">
    <source>
        <dbReference type="ARBA" id="ARBA00022840"/>
    </source>
</evidence>
<dbReference type="Gene3D" id="3.40.50.2300">
    <property type="match status" value="1"/>
</dbReference>
<dbReference type="SMART" id="SM00448">
    <property type="entry name" value="REC"/>
    <property type="match status" value="1"/>
</dbReference>
<dbReference type="OrthoDB" id="9797243at2"/>
<dbReference type="InterPro" id="IPR008207">
    <property type="entry name" value="Sig_transdc_His_kin_Hpt_dom"/>
</dbReference>
<evidence type="ECO:0000259" key="22">
    <source>
        <dbReference type="PROSITE" id="PS50110"/>
    </source>
</evidence>
<evidence type="ECO:0000256" key="15">
    <source>
        <dbReference type="ARBA" id="ARBA00064003"/>
    </source>
</evidence>
<dbReference type="CDD" id="cd00082">
    <property type="entry name" value="HisKA"/>
    <property type="match status" value="1"/>
</dbReference>
<dbReference type="PRINTS" id="PR00344">
    <property type="entry name" value="BCTRLSENSOR"/>
</dbReference>
<evidence type="ECO:0000256" key="19">
    <source>
        <dbReference type="SAM" id="Coils"/>
    </source>
</evidence>
<keyword evidence="14 20" id="KW-0472">Membrane</keyword>
<comment type="subunit">
    <text evidence="15">At low DSF concentrations, interacts with RpfF.</text>
</comment>
<evidence type="ECO:0000259" key="21">
    <source>
        <dbReference type="PROSITE" id="PS50109"/>
    </source>
</evidence>
<dbReference type="SUPFAM" id="SSF47384">
    <property type="entry name" value="Homodimeric domain of signal transducing histidine kinase"/>
    <property type="match status" value="1"/>
</dbReference>
<reference evidence="24 25" key="1">
    <citation type="submission" date="2013-09" db="EMBL/GenBank/DDBJ databases">
        <title>Genome sequencing of Arenimonas malthae.</title>
        <authorList>
            <person name="Chen F."/>
            <person name="Wang G."/>
        </authorList>
    </citation>
    <scope>NUCLEOTIDE SEQUENCE [LARGE SCALE GENOMIC DNA]</scope>
    <source>
        <strain evidence="24 25">CC-JY-1</strain>
    </source>
</reference>
<evidence type="ECO:0000256" key="18">
    <source>
        <dbReference type="PROSITE-ProRule" id="PRU00169"/>
    </source>
</evidence>
<dbReference type="GO" id="GO:0005886">
    <property type="term" value="C:plasma membrane"/>
    <property type="evidence" value="ECO:0007669"/>
    <property type="project" value="UniProtKB-SubCell"/>
</dbReference>
<dbReference type="PROSITE" id="PS50110">
    <property type="entry name" value="RESPONSE_REGULATORY"/>
    <property type="match status" value="1"/>
</dbReference>
<dbReference type="SUPFAM" id="SSF52172">
    <property type="entry name" value="CheY-like"/>
    <property type="match status" value="1"/>
</dbReference>
<dbReference type="STRING" id="1384054.N790_01160"/>
<dbReference type="InterPro" id="IPR003661">
    <property type="entry name" value="HisK_dim/P_dom"/>
</dbReference>
<dbReference type="EMBL" id="AVCH01000104">
    <property type="protein sequence ID" value="KFN50004.1"/>
    <property type="molecule type" value="Genomic_DNA"/>
</dbReference>
<evidence type="ECO:0000259" key="23">
    <source>
        <dbReference type="PROSITE" id="PS50894"/>
    </source>
</evidence>
<dbReference type="Pfam" id="PF00512">
    <property type="entry name" value="HisKA"/>
    <property type="match status" value="1"/>
</dbReference>
<dbReference type="InterPro" id="IPR036097">
    <property type="entry name" value="HisK_dim/P_sf"/>
</dbReference>
<evidence type="ECO:0000256" key="4">
    <source>
        <dbReference type="ARBA" id="ARBA00022475"/>
    </source>
</evidence>
<dbReference type="RefSeq" id="WP_043801769.1">
    <property type="nucleotide sequence ID" value="NZ_AVCH01000104.1"/>
</dbReference>
<keyword evidence="10" id="KW-0067">ATP-binding</keyword>
<evidence type="ECO:0000256" key="11">
    <source>
        <dbReference type="ARBA" id="ARBA00022989"/>
    </source>
</evidence>
<dbReference type="EC" id="2.7.13.3" evidence="3"/>
<evidence type="ECO:0000256" key="7">
    <source>
        <dbReference type="ARBA" id="ARBA00022692"/>
    </source>
</evidence>
<keyword evidence="12" id="KW-0902">Two-component regulatory system</keyword>
<dbReference type="InterPro" id="IPR036641">
    <property type="entry name" value="HPT_dom_sf"/>
</dbReference>
<dbReference type="GO" id="GO:0000155">
    <property type="term" value="F:phosphorelay sensor kinase activity"/>
    <property type="evidence" value="ECO:0007669"/>
    <property type="project" value="InterPro"/>
</dbReference>
<evidence type="ECO:0000256" key="17">
    <source>
        <dbReference type="PROSITE-ProRule" id="PRU00110"/>
    </source>
</evidence>
<dbReference type="PATRIC" id="fig|1384054.3.peg.1008"/>
<evidence type="ECO:0000256" key="20">
    <source>
        <dbReference type="SAM" id="Phobius"/>
    </source>
</evidence>
<dbReference type="CDD" id="cd17546">
    <property type="entry name" value="REC_hyHK_CKI1_RcsC-like"/>
    <property type="match status" value="1"/>
</dbReference>
<evidence type="ECO:0000256" key="14">
    <source>
        <dbReference type="ARBA" id="ARBA00023136"/>
    </source>
</evidence>
<keyword evidence="5 18" id="KW-0597">Phosphoprotein</keyword>
<dbReference type="Proteomes" id="UP000029392">
    <property type="component" value="Unassembled WGS sequence"/>
</dbReference>
<keyword evidence="25" id="KW-1185">Reference proteome</keyword>
<proteinExistence type="predicted"/>
<keyword evidence="11 20" id="KW-1133">Transmembrane helix</keyword>
<dbReference type="InterPro" id="IPR011006">
    <property type="entry name" value="CheY-like_superfamily"/>
</dbReference>
<feature type="coiled-coil region" evidence="19">
    <location>
        <begin position="170"/>
        <end position="197"/>
    </location>
</feature>
<organism evidence="24 25">
    <name type="scientific">Arenimonas malthae CC-JY-1</name>
    <dbReference type="NCBI Taxonomy" id="1384054"/>
    <lineage>
        <taxon>Bacteria</taxon>
        <taxon>Pseudomonadati</taxon>
        <taxon>Pseudomonadota</taxon>
        <taxon>Gammaproteobacteria</taxon>
        <taxon>Lysobacterales</taxon>
        <taxon>Lysobacteraceae</taxon>
        <taxon>Arenimonas</taxon>
    </lineage>
</organism>
<dbReference type="SUPFAM" id="SSF55874">
    <property type="entry name" value="ATPase domain of HSP90 chaperone/DNA topoisomerase II/histidine kinase"/>
    <property type="match status" value="1"/>
</dbReference>
<feature type="domain" description="Response regulatory" evidence="22">
    <location>
        <begin position="462"/>
        <end position="580"/>
    </location>
</feature>
<evidence type="ECO:0000313" key="25">
    <source>
        <dbReference type="Proteomes" id="UP000029392"/>
    </source>
</evidence>
<sequence>MNASLQRLADRFRNRPDSEHGQAITRVVVTAVILVYLLGVTSTSEVGNEPLRLVFLFFAIEFVVGLGILASIAIRPGVSHGRRVLGMLLDYGMMGAAMHVLGESLSPVYVVLMWVTIGNGLRFGERYLVAAILIASASFLGVLLSTPYWQQNQMLGWGLLLGLTAIPAYLTSLLRALTRATEEAKRANEAKSRFLANMSHEFRTPLNGIVGMSQLLSTTRLSKEQRECTEVIQTSARALLALVEDVLDISAIEAGKLRLNVEDFQLRELTRGVQVMLQPAAAAKGLAFTVNVSDRVPDGLRGDVDHLRQILVNLLNNAIKFTDVGKVTLDVGLAAPRKRELAEAGKTDAPEIMLRFSVRDTGIGIPLEAQKRLFEAFEQVDSAKTRRHGGTGLGTTIAKGLAETMGGRLGFESEEGAGSHFWVELPYSLVDAGAQDLAPAPANVIAFDDPFVRHRARVKPLHTLIADDHAANRMVLRRLLEKAGHHVEEVESGDEVLALLTERDFDAVLVDLHMPGVSGLDVMREVRVMEAGGNRRTPFLVLTADVTPEAIQACEQAGARAFLPKPIVAGRLLEALADVATGGREAAPAAEEKGTAAVDLVVLDDTVLGELAELNLGKDFVANFVQQCVRDALRCLGSLEQCGQSADWDGFRDHCHALKGVAGNLGMSRVATLGYEIMQLPNWQLAKDWRARERALREQFELAREALSRLPPRSGGQRSDDASG</sequence>
<dbReference type="SUPFAM" id="SSF47226">
    <property type="entry name" value="Histidine-containing phosphotransfer domain, HPT domain"/>
    <property type="match status" value="1"/>
</dbReference>
<dbReference type="Pfam" id="PF01627">
    <property type="entry name" value="Hpt"/>
    <property type="match status" value="1"/>
</dbReference>
<evidence type="ECO:0000256" key="13">
    <source>
        <dbReference type="ARBA" id="ARBA00023026"/>
    </source>
</evidence>
<dbReference type="PROSITE" id="PS50109">
    <property type="entry name" value="HIS_KIN"/>
    <property type="match status" value="1"/>
</dbReference>
<dbReference type="Pfam" id="PF00072">
    <property type="entry name" value="Response_reg"/>
    <property type="match status" value="1"/>
</dbReference>
<dbReference type="CDD" id="cd16922">
    <property type="entry name" value="HATPase_EvgS-ArcB-TorS-like"/>
    <property type="match status" value="1"/>
</dbReference>
<evidence type="ECO:0000256" key="8">
    <source>
        <dbReference type="ARBA" id="ARBA00022741"/>
    </source>
</evidence>
<comment type="subcellular location">
    <subcellularLocation>
        <location evidence="2">Cell inner membrane</location>
        <topology evidence="2">Multi-pass membrane protein</topology>
    </subcellularLocation>
</comment>
<dbReference type="PANTHER" id="PTHR45339">
    <property type="entry name" value="HYBRID SIGNAL TRANSDUCTION HISTIDINE KINASE J"/>
    <property type="match status" value="1"/>
</dbReference>
<dbReference type="PANTHER" id="PTHR45339:SF1">
    <property type="entry name" value="HYBRID SIGNAL TRANSDUCTION HISTIDINE KINASE J"/>
    <property type="match status" value="1"/>
</dbReference>
<feature type="transmembrane region" description="Helical" evidence="20">
    <location>
        <begin position="53"/>
        <end position="74"/>
    </location>
</feature>
<dbReference type="InterPro" id="IPR003594">
    <property type="entry name" value="HATPase_dom"/>
</dbReference>
<dbReference type="eggNOG" id="COG2205">
    <property type="taxonomic scope" value="Bacteria"/>
</dbReference>
<dbReference type="FunFam" id="3.30.565.10:FF:000010">
    <property type="entry name" value="Sensor histidine kinase RcsC"/>
    <property type="match status" value="1"/>
</dbReference>
<dbReference type="Gene3D" id="1.20.120.160">
    <property type="entry name" value="HPT domain"/>
    <property type="match status" value="1"/>
</dbReference>
<evidence type="ECO:0000256" key="16">
    <source>
        <dbReference type="ARBA" id="ARBA00068150"/>
    </source>
</evidence>
<gene>
    <name evidence="24" type="ORF">N790_01160</name>
</gene>
<dbReference type="InterPro" id="IPR001789">
    <property type="entry name" value="Sig_transdc_resp-reg_receiver"/>
</dbReference>
<dbReference type="PROSITE" id="PS50894">
    <property type="entry name" value="HPT"/>
    <property type="match status" value="1"/>
</dbReference>
<comment type="caution">
    <text evidence="24">The sequence shown here is derived from an EMBL/GenBank/DDBJ whole genome shotgun (WGS) entry which is preliminary data.</text>
</comment>
<dbReference type="Gene3D" id="1.10.287.130">
    <property type="match status" value="1"/>
</dbReference>
<comment type="catalytic activity">
    <reaction evidence="1">
        <text>ATP + protein L-histidine = ADP + protein N-phospho-L-histidine.</text>
        <dbReference type="EC" id="2.7.13.3"/>
    </reaction>
</comment>
<dbReference type="eggNOG" id="COG0784">
    <property type="taxonomic scope" value="Bacteria"/>
</dbReference>
<evidence type="ECO:0000313" key="24">
    <source>
        <dbReference type="EMBL" id="KFN50004.1"/>
    </source>
</evidence>
<evidence type="ECO:0000256" key="2">
    <source>
        <dbReference type="ARBA" id="ARBA00004429"/>
    </source>
</evidence>
<keyword evidence="8" id="KW-0547">Nucleotide-binding</keyword>
<evidence type="ECO:0000256" key="1">
    <source>
        <dbReference type="ARBA" id="ARBA00000085"/>
    </source>
</evidence>
<feature type="transmembrane region" description="Helical" evidence="20">
    <location>
        <begin position="94"/>
        <end position="115"/>
    </location>
</feature>
<evidence type="ECO:0000256" key="12">
    <source>
        <dbReference type="ARBA" id="ARBA00023012"/>
    </source>
</evidence>
<feature type="modified residue" description="4-aspartylphosphate" evidence="18">
    <location>
        <position position="511"/>
    </location>
</feature>
<keyword evidence="7 20" id="KW-0812">Transmembrane</keyword>
<dbReference type="SMART" id="SM00073">
    <property type="entry name" value="HPT"/>
    <property type="match status" value="1"/>
</dbReference>
<evidence type="ECO:0000256" key="5">
    <source>
        <dbReference type="ARBA" id="ARBA00022553"/>
    </source>
</evidence>
<keyword evidence="13" id="KW-0843">Virulence</keyword>
<dbReference type="InterPro" id="IPR005467">
    <property type="entry name" value="His_kinase_dom"/>
</dbReference>
<accession>A0A091BGU3</accession>
<feature type="transmembrane region" description="Helical" evidence="20">
    <location>
        <begin position="23"/>
        <end position="41"/>
    </location>
</feature>
<dbReference type="InterPro" id="IPR004358">
    <property type="entry name" value="Sig_transdc_His_kin-like_C"/>
</dbReference>
<feature type="domain" description="Histidine kinase" evidence="21">
    <location>
        <begin position="197"/>
        <end position="429"/>
    </location>
</feature>
<keyword evidence="4" id="KW-1003">Cell membrane</keyword>
<feature type="modified residue" description="Phosphohistidine" evidence="17">
    <location>
        <position position="656"/>
    </location>
</feature>
<evidence type="ECO:0000256" key="9">
    <source>
        <dbReference type="ARBA" id="ARBA00022777"/>
    </source>
</evidence>
<evidence type="ECO:0000256" key="6">
    <source>
        <dbReference type="ARBA" id="ARBA00022679"/>
    </source>
</evidence>
<protein>
    <recommendedName>
        <fullName evidence="16">Sensory/regulatory protein RpfC</fullName>
        <ecNumber evidence="3">2.7.13.3</ecNumber>
    </recommendedName>
</protein>
<feature type="transmembrane region" description="Helical" evidence="20">
    <location>
        <begin position="127"/>
        <end position="149"/>
    </location>
</feature>
<keyword evidence="19" id="KW-0175">Coiled coil</keyword>
<name>A0A091BGU3_9GAMM</name>
<keyword evidence="9" id="KW-0418">Kinase</keyword>
<dbReference type="Gene3D" id="3.30.565.10">
    <property type="entry name" value="Histidine kinase-like ATPase, C-terminal domain"/>
    <property type="match status" value="1"/>
</dbReference>
<dbReference type="SMART" id="SM00388">
    <property type="entry name" value="HisKA"/>
    <property type="match status" value="1"/>
</dbReference>
<dbReference type="Pfam" id="PF02518">
    <property type="entry name" value="HATPase_c"/>
    <property type="match status" value="1"/>
</dbReference>
<keyword evidence="6" id="KW-0808">Transferase</keyword>
<dbReference type="SMART" id="SM00387">
    <property type="entry name" value="HATPase_c"/>
    <property type="match status" value="1"/>
</dbReference>
<feature type="transmembrane region" description="Helical" evidence="20">
    <location>
        <begin position="155"/>
        <end position="177"/>
    </location>
</feature>
<dbReference type="InterPro" id="IPR036890">
    <property type="entry name" value="HATPase_C_sf"/>
</dbReference>
<dbReference type="GO" id="GO:0005524">
    <property type="term" value="F:ATP binding"/>
    <property type="evidence" value="ECO:0007669"/>
    <property type="project" value="UniProtKB-KW"/>
</dbReference>